<name>A0A401TTP2_CHIPU</name>
<accession>A0A401TTP2</accession>
<protein>
    <submittedName>
        <fullName evidence="2">Uncharacterized protein</fullName>
    </submittedName>
</protein>
<keyword evidence="3" id="KW-1185">Reference proteome</keyword>
<dbReference type="EMBL" id="BEZZ01175700">
    <property type="protein sequence ID" value="GCC45997.1"/>
    <property type="molecule type" value="Genomic_DNA"/>
</dbReference>
<comment type="caution">
    <text evidence="2">The sequence shown here is derived from an EMBL/GenBank/DDBJ whole genome shotgun (WGS) entry which is preliminary data.</text>
</comment>
<gene>
    <name evidence="2" type="ORF">chiPu_0030147</name>
</gene>
<dbReference type="AlphaFoldDB" id="A0A401TTP2"/>
<sequence length="77" mass="8197">MRAQRTPGVNQGPRLCVPAGTGRELGARVPGWGVNSDLSALIPQRPPPRTVEAMGESLAQRLRSLGWFGGLPILSHT</sequence>
<proteinExistence type="predicted"/>
<organism evidence="2 3">
    <name type="scientific">Chiloscyllium punctatum</name>
    <name type="common">Brownbanded bambooshark</name>
    <name type="synonym">Hemiscyllium punctatum</name>
    <dbReference type="NCBI Taxonomy" id="137246"/>
    <lineage>
        <taxon>Eukaryota</taxon>
        <taxon>Metazoa</taxon>
        <taxon>Chordata</taxon>
        <taxon>Craniata</taxon>
        <taxon>Vertebrata</taxon>
        <taxon>Chondrichthyes</taxon>
        <taxon>Elasmobranchii</taxon>
        <taxon>Galeomorphii</taxon>
        <taxon>Galeoidea</taxon>
        <taxon>Orectolobiformes</taxon>
        <taxon>Hemiscylliidae</taxon>
        <taxon>Chiloscyllium</taxon>
    </lineage>
</organism>
<evidence type="ECO:0000256" key="1">
    <source>
        <dbReference type="SAM" id="MobiDB-lite"/>
    </source>
</evidence>
<evidence type="ECO:0000313" key="3">
    <source>
        <dbReference type="Proteomes" id="UP000287033"/>
    </source>
</evidence>
<feature type="region of interest" description="Disordered" evidence="1">
    <location>
        <begin position="1"/>
        <end position="22"/>
    </location>
</feature>
<evidence type="ECO:0000313" key="2">
    <source>
        <dbReference type="EMBL" id="GCC45997.1"/>
    </source>
</evidence>
<reference evidence="2 3" key="1">
    <citation type="journal article" date="2018" name="Nat. Ecol. Evol.">
        <title>Shark genomes provide insights into elasmobranch evolution and the origin of vertebrates.</title>
        <authorList>
            <person name="Hara Y"/>
            <person name="Yamaguchi K"/>
            <person name="Onimaru K"/>
            <person name="Kadota M"/>
            <person name="Koyanagi M"/>
            <person name="Keeley SD"/>
            <person name="Tatsumi K"/>
            <person name="Tanaka K"/>
            <person name="Motone F"/>
            <person name="Kageyama Y"/>
            <person name="Nozu R"/>
            <person name="Adachi N"/>
            <person name="Nishimura O"/>
            <person name="Nakagawa R"/>
            <person name="Tanegashima C"/>
            <person name="Kiyatake I"/>
            <person name="Matsumoto R"/>
            <person name="Murakumo K"/>
            <person name="Nishida K"/>
            <person name="Terakita A"/>
            <person name="Kuratani S"/>
            <person name="Sato K"/>
            <person name="Hyodo S Kuraku.S."/>
        </authorList>
    </citation>
    <scope>NUCLEOTIDE SEQUENCE [LARGE SCALE GENOMIC DNA]</scope>
</reference>
<dbReference type="Proteomes" id="UP000287033">
    <property type="component" value="Unassembled WGS sequence"/>
</dbReference>